<dbReference type="STRING" id="1210089.GCA_001613165_02922"/>
<dbReference type="RefSeq" id="WP_068019613.1">
    <property type="nucleotide sequence ID" value="NZ_QQAZ01000011.1"/>
</dbReference>
<evidence type="ECO:0000256" key="3">
    <source>
        <dbReference type="SAM" id="SignalP"/>
    </source>
</evidence>
<evidence type="ECO:0000256" key="2">
    <source>
        <dbReference type="SAM" id="MobiDB-lite"/>
    </source>
</evidence>
<keyword evidence="1" id="KW-0378">Hydrolase</keyword>
<feature type="region of interest" description="Disordered" evidence="2">
    <location>
        <begin position="453"/>
        <end position="472"/>
    </location>
</feature>
<reference evidence="5 6" key="1">
    <citation type="submission" date="2018-07" db="EMBL/GenBank/DDBJ databases">
        <title>Genomic Encyclopedia of Type Strains, Phase IV (KMG-IV): sequencing the most valuable type-strain genomes for metagenomic binning, comparative biology and taxonomic classification.</title>
        <authorList>
            <person name="Goeker M."/>
        </authorList>
    </citation>
    <scope>NUCLEOTIDE SEQUENCE [LARGE SCALE GENOMIC DNA]</scope>
    <source>
        <strain evidence="5 6">DSM 44952</strain>
    </source>
</reference>
<dbReference type="GO" id="GO:0008239">
    <property type="term" value="F:dipeptidyl-peptidase activity"/>
    <property type="evidence" value="ECO:0007669"/>
    <property type="project" value="InterPro"/>
</dbReference>
<comment type="caution">
    <text evidence="5">The sequence shown here is derived from an EMBL/GenBank/DDBJ whole genome shotgun (WGS) entry which is preliminary data.</text>
</comment>
<dbReference type="InterPro" id="IPR013736">
    <property type="entry name" value="Xaa-Pro_dipept_C"/>
</dbReference>
<keyword evidence="6" id="KW-1185">Reference proteome</keyword>
<dbReference type="SUPFAM" id="SSF53474">
    <property type="entry name" value="alpha/beta-Hydrolases"/>
    <property type="match status" value="1"/>
</dbReference>
<feature type="compositionally biased region" description="Polar residues" evidence="2">
    <location>
        <begin position="453"/>
        <end position="462"/>
    </location>
</feature>
<feature type="domain" description="Xaa-Pro dipeptidyl-peptidase C-terminal" evidence="4">
    <location>
        <begin position="402"/>
        <end position="671"/>
    </location>
</feature>
<name>A0A370GRP0_9NOCA</name>
<dbReference type="InterPro" id="IPR008979">
    <property type="entry name" value="Galactose-bd-like_sf"/>
</dbReference>
<evidence type="ECO:0000256" key="1">
    <source>
        <dbReference type="ARBA" id="ARBA00022801"/>
    </source>
</evidence>
<dbReference type="InterPro" id="IPR000383">
    <property type="entry name" value="Xaa-Pro-like_dom"/>
</dbReference>
<dbReference type="NCBIfam" id="TIGR00976">
    <property type="entry name" value="CocE_NonD"/>
    <property type="match status" value="1"/>
</dbReference>
<dbReference type="InterPro" id="IPR029058">
    <property type="entry name" value="AB_hydrolase_fold"/>
</dbReference>
<dbReference type="PANTHER" id="PTHR43056">
    <property type="entry name" value="PEPTIDASE S9 PROLYL OLIGOPEPTIDASE"/>
    <property type="match status" value="1"/>
</dbReference>
<evidence type="ECO:0000259" key="4">
    <source>
        <dbReference type="SMART" id="SM00939"/>
    </source>
</evidence>
<proteinExistence type="predicted"/>
<dbReference type="InterPro" id="IPR050585">
    <property type="entry name" value="Xaa-Pro_dipeptidyl-ppase/CocE"/>
</dbReference>
<dbReference type="Gene3D" id="3.40.50.1820">
    <property type="entry name" value="alpha/beta hydrolase"/>
    <property type="match status" value="2"/>
</dbReference>
<protein>
    <recommendedName>
        <fullName evidence="4">Xaa-Pro dipeptidyl-peptidase C-terminal domain-containing protein</fullName>
    </recommendedName>
</protein>
<sequence length="680" mass="72895">MILDGRALFRAATRLLVVPAVLAAALPAAPASATPGSGADPARWTAIHDGPQQYPDVHIDWDVPITMSDGTVLKANVYRPADARGPITTPTPVVLNLTPYTKLGTMILDSVQSIPVLSDAVIRFFRDLDLTGTPLEGITDITRVVGGGAGRGVGVDRNLIRSGYTQVVVDVRGTGFSQGVWEPWGPREQLDTPEVIDWAARQPWSNGRVGMTGVSYSGINQLQGAAQRPPGLEAIFPIVPGNDLIRDAYAPGGAPISVLLPYLFGVNMAKLLPDVMSLLQGRFDTKWLSDRIADPMSMLAEGWSALTAPTQQDLATHARSLLDPESPLRQAWFGHPERITVPTMVVGGWHDAFANAGPRIYNSIPLPPGQKQLVYGDSMHLSVGFDMRGKAGEPPRVDVLQRAWFDRWLKDIDNGIDGYGPLTLWQQGGGWTTSDQFPRAGTEHRRLYLSAAPSGTTSTSVHDGSLTAEPTPDVTRLTVAPGLMSLCSRDGGQGGLVDPFEIFVGCTEDDRIHERDGLTFTGPPVAGPTQISGPIAVHLNTVHDTADGLWVATVNDVAPDGRSTVLSTGQLTSSLRALDEEKSTRSANGDYSDPFPVLSVDARRPVRPGEPTPLEIGLIPIDAVLRPGHRLRVDVYASNFPKALPLGPVLHDSRLAPQHLQLDPAEPSYVNIPLGGDPGW</sequence>
<dbReference type="OrthoDB" id="5240615at2"/>
<dbReference type="PANTHER" id="PTHR43056:SF10">
    <property type="entry name" value="COCE_NOND FAMILY, PUTATIVE (AFU_ORTHOLOGUE AFUA_7G00600)-RELATED"/>
    <property type="match status" value="1"/>
</dbReference>
<dbReference type="Proteomes" id="UP000255355">
    <property type="component" value="Unassembled WGS sequence"/>
</dbReference>
<evidence type="ECO:0000313" key="5">
    <source>
        <dbReference type="EMBL" id="RDI46375.1"/>
    </source>
</evidence>
<accession>A0A370GRP0</accession>
<dbReference type="EMBL" id="QQAZ01000011">
    <property type="protein sequence ID" value="RDI46375.1"/>
    <property type="molecule type" value="Genomic_DNA"/>
</dbReference>
<dbReference type="Pfam" id="PF02129">
    <property type="entry name" value="Peptidase_S15"/>
    <property type="match status" value="1"/>
</dbReference>
<feature type="signal peptide" evidence="3">
    <location>
        <begin position="1"/>
        <end position="33"/>
    </location>
</feature>
<dbReference type="Gene3D" id="2.60.120.260">
    <property type="entry name" value="Galactose-binding domain-like"/>
    <property type="match status" value="1"/>
</dbReference>
<dbReference type="SMART" id="SM00939">
    <property type="entry name" value="PepX_C"/>
    <property type="match status" value="1"/>
</dbReference>
<dbReference type="AlphaFoldDB" id="A0A370GRP0"/>
<feature type="chain" id="PRO_5016662052" description="Xaa-Pro dipeptidyl-peptidase C-terminal domain-containing protein" evidence="3">
    <location>
        <begin position="34"/>
        <end position="680"/>
    </location>
</feature>
<dbReference type="SUPFAM" id="SSF49785">
    <property type="entry name" value="Galactose-binding domain-like"/>
    <property type="match status" value="1"/>
</dbReference>
<dbReference type="InterPro" id="IPR005674">
    <property type="entry name" value="CocE/Ser_esterase"/>
</dbReference>
<gene>
    <name evidence="5" type="ORF">DFR68_111134</name>
</gene>
<keyword evidence="3" id="KW-0732">Signal</keyword>
<organism evidence="5 6">
    <name type="scientific">Nocardia mexicana</name>
    <dbReference type="NCBI Taxonomy" id="279262"/>
    <lineage>
        <taxon>Bacteria</taxon>
        <taxon>Bacillati</taxon>
        <taxon>Actinomycetota</taxon>
        <taxon>Actinomycetes</taxon>
        <taxon>Mycobacteriales</taxon>
        <taxon>Nocardiaceae</taxon>
        <taxon>Nocardia</taxon>
    </lineage>
</organism>
<evidence type="ECO:0000313" key="6">
    <source>
        <dbReference type="Proteomes" id="UP000255355"/>
    </source>
</evidence>
<dbReference type="Pfam" id="PF08530">
    <property type="entry name" value="PepX_C"/>
    <property type="match status" value="1"/>
</dbReference>